<sequence>MDRRPHIPISSLTDKREWDEFANTLSGRDLDEDIEANIGLILQRLQDLNWPGSSEIAQYLLRLPFQLLLPHLLDILDTDEADFVIFELLILQRLLCVREAEEMMMQLEERYHGSDLTRDILRLKPYLPLLSIDDSIWNEE</sequence>
<keyword evidence="3" id="KW-1185">Reference proteome</keyword>
<dbReference type="Pfam" id="PF16804">
    <property type="entry name" value="DUF5071"/>
    <property type="match status" value="1"/>
</dbReference>
<proteinExistence type="predicted"/>
<dbReference type="AlphaFoldDB" id="A0A2P6NDN8"/>
<evidence type="ECO:0000313" key="3">
    <source>
        <dbReference type="Proteomes" id="UP000241769"/>
    </source>
</evidence>
<dbReference type="InterPro" id="IPR038692">
    <property type="entry name" value="Cthe_2751_sf"/>
</dbReference>
<dbReference type="Gene3D" id="1.25.40.750">
    <property type="entry name" value="Domain of unknown function DUF5071"/>
    <property type="match status" value="1"/>
</dbReference>
<dbReference type="Proteomes" id="UP000241769">
    <property type="component" value="Unassembled WGS sequence"/>
</dbReference>
<dbReference type="EMBL" id="MDYQ01000111">
    <property type="protein sequence ID" value="PRP82060.1"/>
    <property type="molecule type" value="Genomic_DNA"/>
</dbReference>
<dbReference type="InterPro" id="IPR031837">
    <property type="entry name" value="DUF5071"/>
</dbReference>
<organism evidence="2 3">
    <name type="scientific">Planoprotostelium fungivorum</name>
    <dbReference type="NCBI Taxonomy" id="1890364"/>
    <lineage>
        <taxon>Eukaryota</taxon>
        <taxon>Amoebozoa</taxon>
        <taxon>Evosea</taxon>
        <taxon>Variosea</taxon>
        <taxon>Cavosteliida</taxon>
        <taxon>Cavosteliaceae</taxon>
        <taxon>Planoprotostelium</taxon>
    </lineage>
</organism>
<gene>
    <name evidence="2" type="ORF">PROFUN_03750</name>
</gene>
<accession>A0A2P6NDN8</accession>
<feature type="domain" description="DUF5071" evidence="1">
    <location>
        <begin position="20"/>
        <end position="108"/>
    </location>
</feature>
<comment type="caution">
    <text evidence="2">The sequence shown here is derived from an EMBL/GenBank/DDBJ whole genome shotgun (WGS) entry which is preliminary data.</text>
</comment>
<dbReference type="InParanoid" id="A0A2P6NDN8"/>
<reference evidence="2 3" key="1">
    <citation type="journal article" date="2018" name="Genome Biol. Evol.">
        <title>Multiple Roots of Fruiting Body Formation in Amoebozoa.</title>
        <authorList>
            <person name="Hillmann F."/>
            <person name="Forbes G."/>
            <person name="Novohradska S."/>
            <person name="Ferling I."/>
            <person name="Riege K."/>
            <person name="Groth M."/>
            <person name="Westermann M."/>
            <person name="Marz M."/>
            <person name="Spaller T."/>
            <person name="Winckler T."/>
            <person name="Schaap P."/>
            <person name="Glockner G."/>
        </authorList>
    </citation>
    <scope>NUCLEOTIDE SEQUENCE [LARGE SCALE GENOMIC DNA]</scope>
    <source>
        <strain evidence="2 3">Jena</strain>
    </source>
</reference>
<evidence type="ECO:0000313" key="2">
    <source>
        <dbReference type="EMBL" id="PRP82060.1"/>
    </source>
</evidence>
<evidence type="ECO:0000259" key="1">
    <source>
        <dbReference type="Pfam" id="PF16804"/>
    </source>
</evidence>
<protein>
    <recommendedName>
        <fullName evidence="1">DUF5071 domain-containing protein</fullName>
    </recommendedName>
</protein>
<name>A0A2P6NDN8_9EUKA</name>